<organism evidence="4 5">
    <name type="scientific">Desulforapulum autotrophicum (strain ATCC 43914 / DSM 3382 / VKM B-1955 / HRM2)</name>
    <name type="common">Desulfobacterium autotrophicum</name>
    <dbReference type="NCBI Taxonomy" id="177437"/>
    <lineage>
        <taxon>Bacteria</taxon>
        <taxon>Pseudomonadati</taxon>
        <taxon>Thermodesulfobacteriota</taxon>
        <taxon>Desulfobacteria</taxon>
        <taxon>Desulfobacterales</taxon>
        <taxon>Desulfobacteraceae</taxon>
        <taxon>Desulforapulum</taxon>
    </lineage>
</organism>
<dbReference type="Proteomes" id="UP000000442">
    <property type="component" value="Chromosome"/>
</dbReference>
<feature type="domain" description="Calcineurin-like phosphoesterase" evidence="2">
    <location>
        <begin position="174"/>
        <end position="346"/>
    </location>
</feature>
<dbReference type="EMBL" id="CP001087">
    <property type="protein sequence ID" value="ACN14451.1"/>
    <property type="molecule type" value="Genomic_DNA"/>
</dbReference>
<dbReference type="InterPro" id="IPR015914">
    <property type="entry name" value="PAPs_N"/>
</dbReference>
<dbReference type="STRING" id="177437.HRM2_13400"/>
<dbReference type="PANTHER" id="PTHR22953:SF153">
    <property type="entry name" value="PURPLE ACID PHOSPHATASE"/>
    <property type="match status" value="1"/>
</dbReference>
<dbReference type="InterPro" id="IPR039331">
    <property type="entry name" value="PAPs-like"/>
</dbReference>
<dbReference type="Pfam" id="PF16656">
    <property type="entry name" value="Pur_ac_phosph_N"/>
    <property type="match status" value="1"/>
</dbReference>
<dbReference type="Gene3D" id="2.60.40.380">
    <property type="entry name" value="Purple acid phosphatase-like, N-terminal"/>
    <property type="match status" value="1"/>
</dbReference>
<evidence type="ECO:0000259" key="3">
    <source>
        <dbReference type="Pfam" id="PF16656"/>
    </source>
</evidence>
<dbReference type="GO" id="GO:0003993">
    <property type="term" value="F:acid phosphatase activity"/>
    <property type="evidence" value="ECO:0007669"/>
    <property type="project" value="InterPro"/>
</dbReference>
<evidence type="ECO:0000256" key="1">
    <source>
        <dbReference type="ARBA" id="ARBA00022729"/>
    </source>
</evidence>
<dbReference type="Gene3D" id="3.60.21.10">
    <property type="match status" value="1"/>
</dbReference>
<gene>
    <name evidence="4" type="ordered locus">HRM2_13400</name>
</gene>
<dbReference type="InterPro" id="IPR029052">
    <property type="entry name" value="Metallo-depent_PP-like"/>
</dbReference>
<dbReference type="HOGENOM" id="CLU_035600_0_0_7"/>
<feature type="domain" description="Purple acid phosphatase N-terminal" evidence="3">
    <location>
        <begin position="50"/>
        <end position="147"/>
    </location>
</feature>
<dbReference type="PROSITE" id="PS51257">
    <property type="entry name" value="PROKAR_LIPOPROTEIN"/>
    <property type="match status" value="1"/>
</dbReference>
<dbReference type="eggNOG" id="COG1409">
    <property type="taxonomic scope" value="Bacteria"/>
</dbReference>
<dbReference type="RefSeq" id="WP_015903238.1">
    <property type="nucleotide sequence ID" value="NC_012108.1"/>
</dbReference>
<accession>C0Q8W1</accession>
<dbReference type="SUPFAM" id="SSF49363">
    <property type="entry name" value="Purple acid phosphatase, N-terminal domain"/>
    <property type="match status" value="1"/>
</dbReference>
<keyword evidence="5" id="KW-1185">Reference proteome</keyword>
<sequence length="426" mass="48093">MFFNSRKWDLKSIQSKPLLLLVALLLTVGCATTPLNTLSGQPQLQQSPIPSRIILNLTQTPASSQAVTWRTPSIATNSRAEIAKATGSPDFATKASTTPALNETVTLDDNSIVFSHSVVFKELTPGTLYAYRVGNGTVWSEWNQFRTAQNTFTPFSFVYFGDPQEQVKSLCSRTFRTAFSTAPDAAFWHFVGDLVDNGDKDREWEELFDAIGFIPRVTPMILVPGNHEYPDRRRIKGDAFRIFPLWRPQFTLPENGPKGLEETAYFLDYQGVRFIMLNGNEQLEVQAQWLETILADNPQPWTIAAIHQPIYSTGHRGRDHRRQELFVPIFDRFSVDLVLQGHDHTYARTKRLVSGQAIVGQNRGTVYVTSVSGPKSYPVNHRYDPLMEVTATGQQLFQVIRVDNNTLTCEAFDSAGNRLDKFQLKK</sequence>
<dbReference type="GO" id="GO:0046872">
    <property type="term" value="F:metal ion binding"/>
    <property type="evidence" value="ECO:0007669"/>
    <property type="project" value="InterPro"/>
</dbReference>
<dbReference type="SUPFAM" id="SSF56300">
    <property type="entry name" value="Metallo-dependent phosphatases"/>
    <property type="match status" value="1"/>
</dbReference>
<protein>
    <submittedName>
        <fullName evidence="4">Phosphohydrolase</fullName>
    </submittedName>
</protein>
<evidence type="ECO:0000313" key="5">
    <source>
        <dbReference type="Proteomes" id="UP000000442"/>
    </source>
</evidence>
<keyword evidence="1" id="KW-0732">Signal</keyword>
<name>C0Q8W1_DESAH</name>
<dbReference type="OrthoDB" id="9804511at2"/>
<dbReference type="InterPro" id="IPR004843">
    <property type="entry name" value="Calcineurin-like_PHP"/>
</dbReference>
<dbReference type="Pfam" id="PF00149">
    <property type="entry name" value="Metallophos"/>
    <property type="match status" value="1"/>
</dbReference>
<reference evidence="4 5" key="1">
    <citation type="journal article" date="2009" name="Environ. Microbiol.">
        <title>Genome sequence of Desulfobacterium autotrophicum HRM2, a marine sulfate reducer oxidizing organic carbon completely to carbon dioxide.</title>
        <authorList>
            <person name="Strittmatter A.W."/>
            <person name="Liesegang H."/>
            <person name="Rabus R."/>
            <person name="Decker I."/>
            <person name="Amann J."/>
            <person name="Andres S."/>
            <person name="Henne A."/>
            <person name="Fricke W.F."/>
            <person name="Martinez-Arias R."/>
            <person name="Bartels D."/>
            <person name="Goesmann A."/>
            <person name="Krause L."/>
            <person name="Puehler A."/>
            <person name="Klenk H.P."/>
            <person name="Richter M."/>
            <person name="Schuler M."/>
            <person name="Gloeckner F.O."/>
            <person name="Meyerdierks A."/>
            <person name="Gottschalk G."/>
            <person name="Amann R."/>
        </authorList>
    </citation>
    <scope>NUCLEOTIDE SEQUENCE [LARGE SCALE GENOMIC DNA]</scope>
    <source>
        <strain evidence="5">ATCC 43914 / DSM 3382 / HRM2</strain>
    </source>
</reference>
<dbReference type="InterPro" id="IPR008963">
    <property type="entry name" value="Purple_acid_Pase-like_N"/>
</dbReference>
<proteinExistence type="predicted"/>
<dbReference type="KEGG" id="dat:HRM2_13400"/>
<dbReference type="AlphaFoldDB" id="C0Q8W1"/>
<dbReference type="PANTHER" id="PTHR22953">
    <property type="entry name" value="ACID PHOSPHATASE RELATED"/>
    <property type="match status" value="1"/>
</dbReference>
<evidence type="ECO:0000313" key="4">
    <source>
        <dbReference type="EMBL" id="ACN14451.1"/>
    </source>
</evidence>
<evidence type="ECO:0000259" key="2">
    <source>
        <dbReference type="Pfam" id="PF00149"/>
    </source>
</evidence>